<feature type="transmembrane region" description="Helical" evidence="1">
    <location>
        <begin position="301"/>
        <end position="317"/>
    </location>
</feature>
<evidence type="ECO:0000256" key="1">
    <source>
        <dbReference type="SAM" id="Phobius"/>
    </source>
</evidence>
<dbReference type="Proteomes" id="UP000095287">
    <property type="component" value="Unplaced"/>
</dbReference>
<organism evidence="2 3">
    <name type="scientific">Steinernema glaseri</name>
    <dbReference type="NCBI Taxonomy" id="37863"/>
    <lineage>
        <taxon>Eukaryota</taxon>
        <taxon>Metazoa</taxon>
        <taxon>Ecdysozoa</taxon>
        <taxon>Nematoda</taxon>
        <taxon>Chromadorea</taxon>
        <taxon>Rhabditida</taxon>
        <taxon>Tylenchina</taxon>
        <taxon>Panagrolaimomorpha</taxon>
        <taxon>Strongyloidoidea</taxon>
        <taxon>Steinernematidae</taxon>
        <taxon>Steinernema</taxon>
    </lineage>
</organism>
<protein>
    <submittedName>
        <fullName evidence="3">G_PROTEIN_RECEP_F1_2 domain-containing protein</fullName>
    </submittedName>
</protein>
<keyword evidence="1" id="KW-0472">Membrane</keyword>
<dbReference type="PANTHER" id="PTHR23021">
    <property type="entry name" value="SERPENTINE RECEPTOR, CLASS T"/>
    <property type="match status" value="1"/>
</dbReference>
<dbReference type="Pfam" id="PF10321">
    <property type="entry name" value="7TM_GPCR_Srt"/>
    <property type="match status" value="1"/>
</dbReference>
<dbReference type="WBParaSite" id="L893_g227.t1">
    <property type="protein sequence ID" value="L893_g227.t1"/>
    <property type="gene ID" value="L893_g227"/>
</dbReference>
<feature type="transmembrane region" description="Helical" evidence="1">
    <location>
        <begin position="128"/>
        <end position="153"/>
    </location>
</feature>
<proteinExistence type="predicted"/>
<keyword evidence="1" id="KW-1133">Transmembrane helix</keyword>
<dbReference type="AlphaFoldDB" id="A0A1I7Z4C5"/>
<feature type="transmembrane region" description="Helical" evidence="1">
    <location>
        <begin position="62"/>
        <end position="81"/>
    </location>
</feature>
<accession>A0A1I7Z4C5</accession>
<evidence type="ECO:0000313" key="3">
    <source>
        <dbReference type="WBParaSite" id="L893_g227.t1"/>
    </source>
</evidence>
<dbReference type="InterPro" id="IPR019425">
    <property type="entry name" value="7TM_GPCR_serpentine_rcpt_Srt"/>
</dbReference>
<keyword evidence="2" id="KW-1185">Reference proteome</keyword>
<dbReference type="Gene3D" id="1.20.1070.10">
    <property type="entry name" value="Rhodopsin 7-helix transmembrane proteins"/>
    <property type="match status" value="1"/>
</dbReference>
<feature type="transmembrane region" description="Helical" evidence="1">
    <location>
        <begin position="93"/>
        <end position="116"/>
    </location>
</feature>
<feature type="transmembrane region" description="Helical" evidence="1">
    <location>
        <begin position="174"/>
        <end position="192"/>
    </location>
</feature>
<evidence type="ECO:0000313" key="2">
    <source>
        <dbReference type="Proteomes" id="UP000095287"/>
    </source>
</evidence>
<feature type="transmembrane region" description="Helical" evidence="1">
    <location>
        <begin position="225"/>
        <end position="242"/>
    </location>
</feature>
<feature type="transmembrane region" description="Helical" evidence="1">
    <location>
        <begin position="263"/>
        <end position="281"/>
    </location>
</feature>
<sequence>MNTLSVHYLNKRTQFLVYIESYPTVMEDSSVLPHCSPNDTFLHTTHVVPIAFRNQRFLIGSLYLFGWVIGFFPQCLCLYAICHKHHLKYSCYVLMMFVSVLDLCNLTTSFLVSGIFSVFNIQHCSHGYVVIVIGYITLWLWFAYCAAAMILALNRVLEFSSKSACHVLYHGKRCWLWILAIVGYASAVQCTVKKPFYFYNPTEGAFNFFTLNPDPTNINHVVNNLVKFLFVTISYAIMWVLLKIKMRQGGAMGSHISSLEAKLSIQALIVGVLAAFSTVGYLSMSYLPVKDIPFMGPLGEWLWASVHGGSAYIYLIMNKSIRMTALQLFCCSKSNVTTVTVTASPSSTNRITNK</sequence>
<keyword evidence="1" id="KW-0812">Transmembrane</keyword>
<reference evidence="3" key="1">
    <citation type="submission" date="2016-11" db="UniProtKB">
        <authorList>
            <consortium name="WormBaseParasite"/>
        </authorList>
    </citation>
    <scope>IDENTIFICATION</scope>
</reference>
<dbReference type="SUPFAM" id="SSF81321">
    <property type="entry name" value="Family A G protein-coupled receptor-like"/>
    <property type="match status" value="1"/>
</dbReference>
<name>A0A1I7Z4C5_9BILA</name>